<protein>
    <submittedName>
        <fullName evidence="1">Uncharacterized protein</fullName>
    </submittedName>
</protein>
<accession>A0A5B7I7A2</accession>
<evidence type="ECO:0000313" key="1">
    <source>
        <dbReference type="EMBL" id="MPC80400.1"/>
    </source>
</evidence>
<organism evidence="1 2">
    <name type="scientific">Portunus trituberculatus</name>
    <name type="common">Swimming crab</name>
    <name type="synonym">Neptunus trituberculatus</name>
    <dbReference type="NCBI Taxonomy" id="210409"/>
    <lineage>
        <taxon>Eukaryota</taxon>
        <taxon>Metazoa</taxon>
        <taxon>Ecdysozoa</taxon>
        <taxon>Arthropoda</taxon>
        <taxon>Crustacea</taxon>
        <taxon>Multicrustacea</taxon>
        <taxon>Malacostraca</taxon>
        <taxon>Eumalacostraca</taxon>
        <taxon>Eucarida</taxon>
        <taxon>Decapoda</taxon>
        <taxon>Pleocyemata</taxon>
        <taxon>Brachyura</taxon>
        <taxon>Eubrachyura</taxon>
        <taxon>Portunoidea</taxon>
        <taxon>Portunidae</taxon>
        <taxon>Portuninae</taxon>
        <taxon>Portunus</taxon>
    </lineage>
</organism>
<dbReference type="EMBL" id="VSRR010053907">
    <property type="protein sequence ID" value="MPC80400.1"/>
    <property type="molecule type" value="Genomic_DNA"/>
</dbReference>
<name>A0A5B7I7A2_PORTR</name>
<keyword evidence="2" id="KW-1185">Reference proteome</keyword>
<reference evidence="1 2" key="1">
    <citation type="submission" date="2019-05" db="EMBL/GenBank/DDBJ databases">
        <title>Another draft genome of Portunus trituberculatus and its Hox gene families provides insights of decapod evolution.</title>
        <authorList>
            <person name="Jeong J.-H."/>
            <person name="Song I."/>
            <person name="Kim S."/>
            <person name="Choi T."/>
            <person name="Kim D."/>
            <person name="Ryu S."/>
            <person name="Kim W."/>
        </authorList>
    </citation>
    <scope>NUCLEOTIDE SEQUENCE [LARGE SCALE GENOMIC DNA]</scope>
    <source>
        <tissue evidence="1">Muscle</tissue>
    </source>
</reference>
<dbReference type="AlphaFoldDB" id="A0A5B7I7A2"/>
<evidence type="ECO:0000313" key="2">
    <source>
        <dbReference type="Proteomes" id="UP000324222"/>
    </source>
</evidence>
<proteinExistence type="predicted"/>
<comment type="caution">
    <text evidence="1">The sequence shown here is derived from an EMBL/GenBank/DDBJ whole genome shotgun (WGS) entry which is preliminary data.</text>
</comment>
<sequence length="185" mass="20646">MFTSDWRRLRPDADHSYLSRNGIRVRLRNNLEPRQMKEIIGPCSSCYKIFLRGFNDAPVFSMAKGSEEVSKALLTPSIGYTPRDFGLGISACLRHLFLQSAGAGPADKAFICFHAAYIPVNDLSQGRLCSPGRHCCFKGKLIHGDPFMWCGGWPSGITKHQDSAVTKHNLGFGTVWVRRLDVWAS</sequence>
<dbReference type="Proteomes" id="UP000324222">
    <property type="component" value="Unassembled WGS sequence"/>
</dbReference>
<gene>
    <name evidence="1" type="ORF">E2C01_074978</name>
</gene>